<proteinExistence type="inferred from homology"/>
<dbReference type="NCBIfam" id="TIGR01327">
    <property type="entry name" value="PGDH"/>
    <property type="match status" value="1"/>
</dbReference>
<comment type="function">
    <text evidence="1">Catalyzes the reversible oxidation of 3-phospho-D-glycerate to 3-phosphonooxypyruvate, the first step of the phosphorylated L-serine biosynthesis pathway. Also catalyzes the reversible oxidation of 2-hydroxyglutarate to 2-oxoglutarate.</text>
</comment>
<keyword evidence="9" id="KW-0028">Amino-acid biosynthesis</keyword>
<dbReference type="PANTHER" id="PTHR42938">
    <property type="entry name" value="FORMATE DEHYDROGENASE 1"/>
    <property type="match status" value="1"/>
</dbReference>
<dbReference type="InterPro" id="IPR036291">
    <property type="entry name" value="NAD(P)-bd_dom_sf"/>
</dbReference>
<evidence type="ECO:0000259" key="12">
    <source>
        <dbReference type="Pfam" id="PF19304"/>
    </source>
</evidence>
<dbReference type="AlphaFoldDB" id="W4VM04"/>
<keyword evidence="5 9" id="KW-0520">NAD</keyword>
<dbReference type="PROSITE" id="PS00671">
    <property type="entry name" value="D_2_HYDROXYACID_DH_3"/>
    <property type="match status" value="1"/>
</dbReference>
<dbReference type="EMBL" id="BAVS01000016">
    <property type="protein sequence ID" value="GAE93858.1"/>
    <property type="molecule type" value="Genomic_DNA"/>
</dbReference>
<dbReference type="UniPathway" id="UPA00135">
    <property type="reaction ID" value="UER00196"/>
</dbReference>
<comment type="similarity">
    <text evidence="3 8">Belongs to the D-isomer specific 2-hydroxyacid dehydrogenase family.</text>
</comment>
<dbReference type="EC" id="1.1.1.95" evidence="9"/>
<dbReference type="Pfam" id="PF02826">
    <property type="entry name" value="2-Hacid_dh_C"/>
    <property type="match status" value="1"/>
</dbReference>
<keyword evidence="14" id="KW-1185">Reference proteome</keyword>
<dbReference type="InterPro" id="IPR045626">
    <property type="entry name" value="PGDH_ASB_dom"/>
</dbReference>
<dbReference type="STRING" id="1298598.JCM21714_2968"/>
<evidence type="ECO:0000256" key="1">
    <source>
        <dbReference type="ARBA" id="ARBA00003800"/>
    </source>
</evidence>
<feature type="domain" description="D-isomer specific 2-hydroxyacid dehydrogenase NAD-binding" evidence="11">
    <location>
        <begin position="108"/>
        <end position="283"/>
    </location>
</feature>
<organism evidence="13 14">
    <name type="scientific">Gracilibacillus boraciitolerans JCM 21714</name>
    <dbReference type="NCBI Taxonomy" id="1298598"/>
    <lineage>
        <taxon>Bacteria</taxon>
        <taxon>Bacillati</taxon>
        <taxon>Bacillota</taxon>
        <taxon>Bacilli</taxon>
        <taxon>Bacillales</taxon>
        <taxon>Bacillaceae</taxon>
        <taxon>Gracilibacillus</taxon>
    </lineage>
</organism>
<evidence type="ECO:0000256" key="2">
    <source>
        <dbReference type="ARBA" id="ARBA00005216"/>
    </source>
</evidence>
<dbReference type="CDD" id="cd12173">
    <property type="entry name" value="PGDH_4"/>
    <property type="match status" value="1"/>
</dbReference>
<dbReference type="InterPro" id="IPR029009">
    <property type="entry name" value="ASB_dom_sf"/>
</dbReference>
<evidence type="ECO:0000313" key="13">
    <source>
        <dbReference type="EMBL" id="GAE93858.1"/>
    </source>
</evidence>
<evidence type="ECO:0000313" key="14">
    <source>
        <dbReference type="Proteomes" id="UP000019102"/>
    </source>
</evidence>
<dbReference type="Pfam" id="PF19304">
    <property type="entry name" value="PGDH_inter"/>
    <property type="match status" value="1"/>
</dbReference>
<keyword evidence="9" id="KW-0718">Serine biosynthesis</keyword>
<keyword evidence="4 8" id="KW-0560">Oxidoreductase</keyword>
<evidence type="ECO:0000256" key="8">
    <source>
        <dbReference type="RuleBase" id="RU003719"/>
    </source>
</evidence>
<dbReference type="GO" id="GO:0006564">
    <property type="term" value="P:L-serine biosynthetic process"/>
    <property type="evidence" value="ECO:0007669"/>
    <property type="project" value="UniProtKB-UniRule"/>
</dbReference>
<evidence type="ECO:0000256" key="5">
    <source>
        <dbReference type="ARBA" id="ARBA00023027"/>
    </source>
</evidence>
<dbReference type="Gene3D" id="3.30.1330.90">
    <property type="entry name" value="D-3-phosphoglycerate dehydrogenase, domain 3"/>
    <property type="match status" value="1"/>
</dbReference>
<dbReference type="FunFam" id="3.40.50.720:FF:000021">
    <property type="entry name" value="D-3-phosphoglycerate dehydrogenase"/>
    <property type="match status" value="1"/>
</dbReference>
<dbReference type="InterPro" id="IPR006236">
    <property type="entry name" value="PGDH"/>
</dbReference>
<evidence type="ECO:0000256" key="9">
    <source>
        <dbReference type="RuleBase" id="RU363003"/>
    </source>
</evidence>
<comment type="pathway">
    <text evidence="2 9">Amino-acid biosynthesis; L-serine biosynthesis; L-serine from 3-phospho-D-glycerate: step 1/3.</text>
</comment>
<dbReference type="Pfam" id="PF00389">
    <property type="entry name" value="2-Hacid_dh"/>
    <property type="match status" value="1"/>
</dbReference>
<feature type="domain" description="D-isomer specific 2-hydroxyacid dehydrogenase catalytic" evidence="10">
    <location>
        <begin position="5"/>
        <end position="315"/>
    </location>
</feature>
<dbReference type="Gene3D" id="3.40.50.720">
    <property type="entry name" value="NAD(P)-binding Rossmann-like Domain"/>
    <property type="match status" value="2"/>
</dbReference>
<comment type="catalytic activity">
    <reaction evidence="6">
        <text>(R)-2-hydroxyglutarate + NAD(+) = 2-oxoglutarate + NADH + H(+)</text>
        <dbReference type="Rhea" id="RHEA:49612"/>
        <dbReference type="ChEBI" id="CHEBI:15378"/>
        <dbReference type="ChEBI" id="CHEBI:15801"/>
        <dbReference type="ChEBI" id="CHEBI:16810"/>
        <dbReference type="ChEBI" id="CHEBI:57540"/>
        <dbReference type="ChEBI" id="CHEBI:57945"/>
        <dbReference type="EC" id="1.1.1.399"/>
    </reaction>
</comment>
<evidence type="ECO:0000259" key="11">
    <source>
        <dbReference type="Pfam" id="PF02826"/>
    </source>
</evidence>
<evidence type="ECO:0000256" key="6">
    <source>
        <dbReference type="ARBA" id="ARBA00048126"/>
    </source>
</evidence>
<dbReference type="InterPro" id="IPR029752">
    <property type="entry name" value="D-isomer_DH_CS1"/>
</dbReference>
<dbReference type="FunFam" id="3.30.1330.90:FF:000003">
    <property type="entry name" value="D-3-phosphoglycerate dehydrogenase"/>
    <property type="match status" value="1"/>
</dbReference>
<accession>W4VM04</accession>
<dbReference type="eggNOG" id="COG0111">
    <property type="taxonomic scope" value="Bacteria"/>
</dbReference>
<name>W4VM04_9BACI</name>
<protein>
    <recommendedName>
        <fullName evidence="9">D-3-phosphoglycerate dehydrogenase</fullName>
        <ecNumber evidence="9">1.1.1.95</ecNumber>
    </recommendedName>
</protein>
<comment type="caution">
    <text evidence="13">The sequence shown here is derived from an EMBL/GenBank/DDBJ whole genome shotgun (WGS) entry which is preliminary data.</text>
</comment>
<dbReference type="SUPFAM" id="SSF51735">
    <property type="entry name" value="NAD(P)-binding Rossmann-fold domains"/>
    <property type="match status" value="1"/>
</dbReference>
<dbReference type="SUPFAM" id="SSF143548">
    <property type="entry name" value="Serine metabolism enzymes domain"/>
    <property type="match status" value="1"/>
</dbReference>
<evidence type="ECO:0000256" key="3">
    <source>
        <dbReference type="ARBA" id="ARBA00005854"/>
    </source>
</evidence>
<dbReference type="PROSITE" id="PS00065">
    <property type="entry name" value="D_2_HYDROXYACID_DH_1"/>
    <property type="match status" value="1"/>
</dbReference>
<evidence type="ECO:0000259" key="10">
    <source>
        <dbReference type="Pfam" id="PF00389"/>
    </source>
</evidence>
<dbReference type="Proteomes" id="UP000019102">
    <property type="component" value="Unassembled WGS sequence"/>
</dbReference>
<gene>
    <name evidence="13" type="ORF">JCM21714_2968</name>
</gene>
<dbReference type="SUPFAM" id="SSF52283">
    <property type="entry name" value="Formate/glycerate dehydrogenase catalytic domain-like"/>
    <property type="match status" value="1"/>
</dbReference>
<reference evidence="13 14" key="1">
    <citation type="journal article" date="2014" name="Genome Announc.">
        <title>Draft Genome Sequence of the Boron-Tolerant and Moderately Halotolerant Bacterium Gracilibacillus boraciitolerans JCM 21714T.</title>
        <authorList>
            <person name="Ahmed I."/>
            <person name="Oshima K."/>
            <person name="Suda W."/>
            <person name="Kitamura K."/>
            <person name="Iida T."/>
            <person name="Ohmori Y."/>
            <person name="Fujiwara T."/>
            <person name="Hattori M."/>
            <person name="Ohkuma M."/>
        </authorList>
    </citation>
    <scope>NUCLEOTIDE SEQUENCE [LARGE SCALE GENOMIC DNA]</scope>
    <source>
        <strain evidence="13 14">JCM 21714</strain>
    </source>
</reference>
<feature type="domain" description="D-3-phosphoglycerate dehydrogenase ASB" evidence="12">
    <location>
        <begin position="326"/>
        <end position="444"/>
    </location>
</feature>
<evidence type="ECO:0000256" key="4">
    <source>
        <dbReference type="ARBA" id="ARBA00023002"/>
    </source>
</evidence>
<dbReference type="PANTHER" id="PTHR42938:SF9">
    <property type="entry name" value="FORMATE DEHYDROGENASE 1"/>
    <property type="match status" value="1"/>
</dbReference>
<dbReference type="InterPro" id="IPR006140">
    <property type="entry name" value="D-isomer_DH_NAD-bd"/>
</dbReference>
<comment type="catalytic activity">
    <reaction evidence="7 9">
        <text>(2R)-3-phosphoglycerate + NAD(+) = 3-phosphooxypyruvate + NADH + H(+)</text>
        <dbReference type="Rhea" id="RHEA:12641"/>
        <dbReference type="ChEBI" id="CHEBI:15378"/>
        <dbReference type="ChEBI" id="CHEBI:18110"/>
        <dbReference type="ChEBI" id="CHEBI:57540"/>
        <dbReference type="ChEBI" id="CHEBI:57945"/>
        <dbReference type="ChEBI" id="CHEBI:58272"/>
        <dbReference type="EC" id="1.1.1.95"/>
    </reaction>
</comment>
<dbReference type="InterPro" id="IPR006139">
    <property type="entry name" value="D-isomer_2_OHA_DH_cat_dom"/>
</dbReference>
<sequence length="457" mass="49741">MTFKVLISDPLSEDGIQPLREADNIQVDVDTELSPDELAEKIGDYDALLVRSQTKVTKDIISKASKLKIIGRAGVGVDNIDLSAATEYGVIVVNAPDGNTNSAAEHTISMLMSLSRKIPQAFLALKNGNWDRKTHVGGVEINGKTLGIIGMGRIGSEVAFRAKGQRMNVIGYDPFLTKERADKLGVEYGTLDDVFTKSDFITIHTPLLKETKHIINKEAFAKMKEGVRIINCARGGVLDEDALYEALKSGKVAGAALDVYEEEPAVDNRLFDFPEVIGTPHLGASTVEAQENVAIDVSHDVVRYFTEGVAKNPVNLPSVPKEIMSKIEPYFYLSEKLGTFLTYLATDAIEEINISYSGELSEQEVAPITRNTIKGLLKRHLGDHVNDVNASYLAEKRGIQVNENKTSAVKGFTNLLKVEVKTKEVTRSVAGTLLNGLGPRIVQVDAYSVDLVPEGGI</sequence>
<dbReference type="GO" id="GO:0051287">
    <property type="term" value="F:NAD binding"/>
    <property type="evidence" value="ECO:0007669"/>
    <property type="project" value="UniProtKB-UniRule"/>
</dbReference>
<dbReference type="PROSITE" id="PS00670">
    <property type="entry name" value="D_2_HYDROXYACID_DH_2"/>
    <property type="match status" value="1"/>
</dbReference>
<dbReference type="GO" id="GO:0004617">
    <property type="term" value="F:phosphoglycerate dehydrogenase activity"/>
    <property type="evidence" value="ECO:0007669"/>
    <property type="project" value="UniProtKB-UniRule"/>
</dbReference>
<dbReference type="InterPro" id="IPR029753">
    <property type="entry name" value="D-isomer_DH_CS"/>
</dbReference>
<evidence type="ECO:0000256" key="7">
    <source>
        <dbReference type="ARBA" id="ARBA00048731"/>
    </source>
</evidence>